<dbReference type="NCBIfam" id="TIGR02215">
    <property type="entry name" value="phage_chp_gp8"/>
    <property type="match status" value="1"/>
</dbReference>
<gene>
    <name evidence="1" type="ORF">GR702_11615</name>
</gene>
<dbReference type="Pfam" id="PF05135">
    <property type="entry name" value="Phage_connect_1"/>
    <property type="match status" value="1"/>
</dbReference>
<dbReference type="RefSeq" id="WP_160986044.1">
    <property type="nucleotide sequence ID" value="NZ_WVTD01000007.1"/>
</dbReference>
<organism evidence="1 2">
    <name type="scientific">Novosphingobium silvae</name>
    <dbReference type="NCBI Taxonomy" id="2692619"/>
    <lineage>
        <taxon>Bacteria</taxon>
        <taxon>Pseudomonadati</taxon>
        <taxon>Pseudomonadota</taxon>
        <taxon>Alphaproteobacteria</taxon>
        <taxon>Sphingomonadales</taxon>
        <taxon>Sphingomonadaceae</taxon>
        <taxon>Novosphingobium</taxon>
    </lineage>
</organism>
<dbReference type="Gene3D" id="1.10.3230.30">
    <property type="entry name" value="Phage gp6-like head-tail connector protein"/>
    <property type="match status" value="1"/>
</dbReference>
<comment type="caution">
    <text evidence="1">The sequence shown here is derived from an EMBL/GenBank/DDBJ whole genome shotgun (WGS) entry which is preliminary data.</text>
</comment>
<protein>
    <recommendedName>
        <fullName evidence="3">Phage gp6-like head-tail connector protein</fullName>
    </recommendedName>
</protein>
<dbReference type="InterPro" id="IPR021146">
    <property type="entry name" value="Phage_gp6-like_head-tail"/>
</dbReference>
<evidence type="ECO:0000313" key="2">
    <source>
        <dbReference type="Proteomes" id="UP000465810"/>
    </source>
</evidence>
<dbReference type="InterPro" id="IPR011738">
    <property type="entry name" value="Phage_CHP"/>
</dbReference>
<dbReference type="EMBL" id="WVTD01000007">
    <property type="protein sequence ID" value="MYL98411.1"/>
    <property type="molecule type" value="Genomic_DNA"/>
</dbReference>
<reference evidence="1 2" key="1">
    <citation type="submission" date="2019-12" db="EMBL/GenBank/DDBJ databases">
        <authorList>
            <person name="Feng G."/>
            <person name="Zhu H."/>
        </authorList>
    </citation>
    <scope>NUCLEOTIDE SEQUENCE [LARGE SCALE GENOMIC DNA]</scope>
    <source>
        <strain evidence="1 2">FGD1</strain>
    </source>
</reference>
<dbReference type="AlphaFoldDB" id="A0A7X4GGV3"/>
<evidence type="ECO:0000313" key="1">
    <source>
        <dbReference type="EMBL" id="MYL98411.1"/>
    </source>
</evidence>
<evidence type="ECO:0008006" key="3">
    <source>
        <dbReference type="Google" id="ProtNLM"/>
    </source>
</evidence>
<accession>A0A7X4GGV3</accession>
<name>A0A7X4GGV3_9SPHN</name>
<keyword evidence="2" id="KW-1185">Reference proteome</keyword>
<proteinExistence type="predicted"/>
<dbReference type="CDD" id="cd08054">
    <property type="entry name" value="gp6"/>
    <property type="match status" value="1"/>
</dbReference>
<dbReference type="InterPro" id="IPR006450">
    <property type="entry name" value="Phage_HK97_gp6-like"/>
</dbReference>
<dbReference type="NCBIfam" id="TIGR01560">
    <property type="entry name" value="put_DNA_pack"/>
    <property type="match status" value="2"/>
</dbReference>
<sequence>MDWTRLKLIAAPTAPVVTLDEARDHLRISHDLDDTYIEHLIATATAVIEGPTGAGISLAPARWQLTMDHLPRHFDIDLCPVMSVDKITLNGENVPPLSYRCDLDSVPARVHVAFPSVRHDLGSVKVEFTAGNETVPSDLRHALLMLISHFYEQREAFAASDLKEVPFAVGAIISRYRAF</sequence>
<dbReference type="Proteomes" id="UP000465810">
    <property type="component" value="Unassembled WGS sequence"/>
</dbReference>